<dbReference type="InterPro" id="IPR011330">
    <property type="entry name" value="Glyco_hydro/deAcase_b/a-brl"/>
</dbReference>
<evidence type="ECO:0000259" key="2">
    <source>
        <dbReference type="PROSITE" id="PS51677"/>
    </source>
</evidence>
<dbReference type="CDD" id="cd10944">
    <property type="entry name" value="CE4_SmPgdA_like"/>
    <property type="match status" value="1"/>
</dbReference>
<dbReference type="GO" id="GO:0005975">
    <property type="term" value="P:carbohydrate metabolic process"/>
    <property type="evidence" value="ECO:0007669"/>
    <property type="project" value="InterPro"/>
</dbReference>
<dbReference type="InterPro" id="IPR002509">
    <property type="entry name" value="NODB_dom"/>
</dbReference>
<sequence length="220" mass="24332">MKAIFCSLMALILAFAPPLLPPVPCAATEEKIIYLTFDDGPTDSTTPKILDILKENDVKATFFVIGRQIKTRKEIVRRTLAEGHCVGVHSYSHEYAEIYSSPRALLRDIELCRNAILSAAPQWKGNLYRFPGGEGGLSQELGQAVRNAGYRVCGWNASVEDAISPGATAEELFANALRTAGERHKIVLLLHDGVGYRETVKCLPKLIRHYKKAGFSFEKL</sequence>
<reference evidence="3" key="2">
    <citation type="submission" date="2021-04" db="EMBL/GenBank/DDBJ databases">
        <authorList>
            <person name="Gilroy R."/>
        </authorList>
    </citation>
    <scope>NUCLEOTIDE SEQUENCE</scope>
    <source>
        <strain evidence="3">811</strain>
    </source>
</reference>
<dbReference type="PROSITE" id="PS51677">
    <property type="entry name" value="NODB"/>
    <property type="match status" value="1"/>
</dbReference>
<reference evidence="3" key="1">
    <citation type="journal article" date="2021" name="PeerJ">
        <title>Extensive microbial diversity within the chicken gut microbiome revealed by metagenomics and culture.</title>
        <authorList>
            <person name="Gilroy R."/>
            <person name="Ravi A."/>
            <person name="Getino M."/>
            <person name="Pursley I."/>
            <person name="Horton D.L."/>
            <person name="Alikhan N.F."/>
            <person name="Baker D."/>
            <person name="Gharbi K."/>
            <person name="Hall N."/>
            <person name="Watson M."/>
            <person name="Adriaenssens E.M."/>
            <person name="Foster-Nyarko E."/>
            <person name="Jarju S."/>
            <person name="Secka A."/>
            <person name="Antonio M."/>
            <person name="Oren A."/>
            <person name="Chaudhuri R.R."/>
            <person name="La Ragione R."/>
            <person name="Hildebrand F."/>
            <person name="Pallen M.J."/>
        </authorList>
    </citation>
    <scope>NUCLEOTIDE SEQUENCE</scope>
    <source>
        <strain evidence="3">811</strain>
    </source>
</reference>
<dbReference type="EMBL" id="DXFX01000027">
    <property type="protein sequence ID" value="HIX07237.1"/>
    <property type="molecule type" value="Genomic_DNA"/>
</dbReference>
<evidence type="ECO:0000313" key="3">
    <source>
        <dbReference type="EMBL" id="HIX07237.1"/>
    </source>
</evidence>
<proteinExistence type="predicted"/>
<dbReference type="PANTHER" id="PTHR10587">
    <property type="entry name" value="GLYCOSYL TRANSFERASE-RELATED"/>
    <property type="match status" value="1"/>
</dbReference>
<accession>A0A9D1V6S9</accession>
<dbReference type="Proteomes" id="UP000824204">
    <property type="component" value="Unassembled WGS sequence"/>
</dbReference>
<name>A0A9D1V6S9_9FIRM</name>
<evidence type="ECO:0000256" key="1">
    <source>
        <dbReference type="SAM" id="SignalP"/>
    </source>
</evidence>
<dbReference type="PANTHER" id="PTHR10587:SF125">
    <property type="entry name" value="POLYSACCHARIDE DEACETYLASE YHEN-RELATED"/>
    <property type="match status" value="1"/>
</dbReference>
<dbReference type="GO" id="GO:0016810">
    <property type="term" value="F:hydrolase activity, acting on carbon-nitrogen (but not peptide) bonds"/>
    <property type="evidence" value="ECO:0007669"/>
    <property type="project" value="InterPro"/>
</dbReference>
<keyword evidence="1" id="KW-0732">Signal</keyword>
<protein>
    <submittedName>
        <fullName evidence="3">Polysaccharide deacetylase</fullName>
    </submittedName>
</protein>
<comment type="caution">
    <text evidence="3">The sequence shown here is derived from an EMBL/GenBank/DDBJ whole genome shotgun (WGS) entry which is preliminary data.</text>
</comment>
<feature type="chain" id="PRO_5038517130" evidence="1">
    <location>
        <begin position="27"/>
        <end position="220"/>
    </location>
</feature>
<feature type="signal peptide" evidence="1">
    <location>
        <begin position="1"/>
        <end position="26"/>
    </location>
</feature>
<dbReference type="InterPro" id="IPR050248">
    <property type="entry name" value="Polysacc_deacetylase_ArnD"/>
</dbReference>
<organism evidence="3 4">
    <name type="scientific">Candidatus Borkfalkia faecipullorum</name>
    <dbReference type="NCBI Taxonomy" id="2838510"/>
    <lineage>
        <taxon>Bacteria</taxon>
        <taxon>Bacillati</taxon>
        <taxon>Bacillota</taxon>
        <taxon>Clostridia</taxon>
        <taxon>Christensenellales</taxon>
        <taxon>Christensenellaceae</taxon>
        <taxon>Candidatus Borkfalkia</taxon>
    </lineage>
</organism>
<dbReference type="Pfam" id="PF01522">
    <property type="entry name" value="Polysacc_deac_1"/>
    <property type="match status" value="1"/>
</dbReference>
<feature type="domain" description="NodB homology" evidence="2">
    <location>
        <begin position="31"/>
        <end position="218"/>
    </location>
</feature>
<dbReference type="Gene3D" id="3.20.20.370">
    <property type="entry name" value="Glycoside hydrolase/deacetylase"/>
    <property type="match status" value="1"/>
</dbReference>
<gene>
    <name evidence="3" type="ORF">H9741_02065</name>
</gene>
<dbReference type="AlphaFoldDB" id="A0A9D1V6S9"/>
<evidence type="ECO:0000313" key="4">
    <source>
        <dbReference type="Proteomes" id="UP000824204"/>
    </source>
</evidence>
<dbReference type="SUPFAM" id="SSF88713">
    <property type="entry name" value="Glycoside hydrolase/deacetylase"/>
    <property type="match status" value="1"/>
</dbReference>